<dbReference type="InterPro" id="IPR009069">
    <property type="entry name" value="Cys_alpha_HP_mot_SF"/>
</dbReference>
<organism evidence="7 8">
    <name type="scientific">Angomonas deanei</name>
    <dbReference type="NCBI Taxonomy" id="59799"/>
    <lineage>
        <taxon>Eukaryota</taxon>
        <taxon>Discoba</taxon>
        <taxon>Euglenozoa</taxon>
        <taxon>Kinetoplastea</taxon>
        <taxon>Metakinetoplastina</taxon>
        <taxon>Trypanosomatida</taxon>
        <taxon>Trypanosomatidae</taxon>
        <taxon>Strigomonadinae</taxon>
        <taxon>Angomonas</taxon>
    </lineage>
</organism>
<dbReference type="VEuPathDB" id="TriTrypDB:ADEAN_000508000"/>
<dbReference type="OrthoDB" id="268594at2759"/>
<comment type="subcellular location">
    <subcellularLocation>
        <location evidence="1">Cytoplasm</location>
    </subcellularLocation>
</comment>
<sequence length="138" mass="16355">MSIKASSPVAGKAPDLGAFPLDHYRECKAQIAAYYKCLEEHNFLTPMCRDDVRRYLSCRMEKGLMKENDFESFNLPNTKFVPTRQHKEDLKEQWLKQKMNQVTAVWEENYKRENLTVPDGYEVSPEEYKEMKKQHKTE</sequence>
<dbReference type="EMBL" id="LR877153">
    <property type="protein sequence ID" value="CAD2217602.1"/>
    <property type="molecule type" value="Genomic_DNA"/>
</dbReference>
<keyword evidence="2" id="KW-0963">Cytoplasm</keyword>
<reference evidence="7 8" key="1">
    <citation type="submission" date="2020-08" db="EMBL/GenBank/DDBJ databases">
        <authorList>
            <person name="Newling K."/>
            <person name="Davey J."/>
            <person name="Forrester S."/>
        </authorList>
    </citation>
    <scope>NUCLEOTIDE SEQUENCE [LARGE SCALE GENOMIC DNA]</scope>
    <source>
        <strain evidence="8">Crithidia deanei Carvalho (ATCC PRA-265)</strain>
    </source>
</reference>
<keyword evidence="8" id="KW-1185">Reference proteome</keyword>
<comment type="similarity">
    <text evidence="4">Belongs to the COX19 family.</text>
</comment>
<name>S9WEC1_9TRYP</name>
<evidence type="ECO:0000256" key="5">
    <source>
        <dbReference type="ARBA" id="ARBA00039385"/>
    </source>
</evidence>
<protein>
    <recommendedName>
        <fullName evidence="5">Cytochrome c oxidase assembly protein COX19</fullName>
    </recommendedName>
</protein>
<dbReference type="InterPro" id="IPR051383">
    <property type="entry name" value="COX19"/>
</dbReference>
<evidence type="ECO:0000313" key="7">
    <source>
        <dbReference type="EMBL" id="CAD2217602.1"/>
    </source>
</evidence>
<evidence type="ECO:0000256" key="1">
    <source>
        <dbReference type="ARBA" id="ARBA00004496"/>
    </source>
</evidence>
<accession>S9WEC1</accession>
<dbReference type="GO" id="GO:0033617">
    <property type="term" value="P:mitochondrial respiratory chain complex IV assembly"/>
    <property type="evidence" value="ECO:0007669"/>
    <property type="project" value="TreeGrafter"/>
</dbReference>
<evidence type="ECO:0000313" key="8">
    <source>
        <dbReference type="Proteomes" id="UP000515908"/>
    </source>
</evidence>
<feature type="region of interest" description="Disordered" evidence="6">
    <location>
        <begin position="117"/>
        <end position="138"/>
    </location>
</feature>
<proteinExistence type="inferred from homology"/>
<dbReference type="PANTHER" id="PTHR21107:SF2">
    <property type="entry name" value="CYTOCHROME C OXIDASE ASSEMBLY PROTEIN COX19"/>
    <property type="match status" value="1"/>
</dbReference>
<dbReference type="PANTHER" id="PTHR21107">
    <property type="entry name" value="CYTOCHROME C OXIDASE ASSEMBLY PROTEIN COX19"/>
    <property type="match status" value="1"/>
</dbReference>
<dbReference type="PROSITE" id="PS51808">
    <property type="entry name" value="CHCH"/>
    <property type="match status" value="1"/>
</dbReference>
<dbReference type="SUPFAM" id="SSF47072">
    <property type="entry name" value="Cysteine alpha-hairpin motif"/>
    <property type="match status" value="1"/>
</dbReference>
<keyword evidence="3" id="KW-1015">Disulfide bond</keyword>
<dbReference type="Proteomes" id="UP000515908">
    <property type="component" value="Chromosome 09"/>
</dbReference>
<dbReference type="AlphaFoldDB" id="S9WEC1"/>
<evidence type="ECO:0000256" key="2">
    <source>
        <dbReference type="ARBA" id="ARBA00022490"/>
    </source>
</evidence>
<evidence type="ECO:0000256" key="6">
    <source>
        <dbReference type="SAM" id="MobiDB-lite"/>
    </source>
</evidence>
<feature type="compositionally biased region" description="Basic and acidic residues" evidence="6">
    <location>
        <begin position="126"/>
        <end position="138"/>
    </location>
</feature>
<evidence type="ECO:0000256" key="3">
    <source>
        <dbReference type="ARBA" id="ARBA00023157"/>
    </source>
</evidence>
<dbReference type="GO" id="GO:0005758">
    <property type="term" value="C:mitochondrial intermembrane space"/>
    <property type="evidence" value="ECO:0007669"/>
    <property type="project" value="TreeGrafter"/>
</dbReference>
<gene>
    <name evidence="7" type="ORF">ADEAN_000508000</name>
</gene>
<evidence type="ECO:0000256" key="4">
    <source>
        <dbReference type="ARBA" id="ARBA00038223"/>
    </source>
</evidence>